<name>A0A7G3B4H4_LUTLO</name>
<evidence type="ECO:0000313" key="1">
    <source>
        <dbReference type="EMBL" id="MBC1179815.1"/>
    </source>
</evidence>
<reference evidence="1" key="1">
    <citation type="journal article" date="2020" name="BMC">
        <title>Leishmania infection induces a limited differential gene expression in the sand fly midgut.</title>
        <authorList>
            <person name="Coutinho-Abreu I.V."/>
            <person name="Serafim T.D."/>
            <person name="Meneses C."/>
            <person name="Kamhawi S."/>
            <person name="Oliveira F."/>
            <person name="Valenzuela J.G."/>
        </authorList>
    </citation>
    <scope>NUCLEOTIDE SEQUENCE</scope>
    <source>
        <strain evidence="1">Jacobina</strain>
        <tissue evidence="1">Midgut</tissue>
    </source>
</reference>
<accession>A0A7G3B4H4</accession>
<dbReference type="AlphaFoldDB" id="A0A7G3B4H4"/>
<protein>
    <submittedName>
        <fullName evidence="1">Uncharacterized protein</fullName>
    </submittedName>
</protein>
<dbReference type="EMBL" id="GITU01011112">
    <property type="protein sequence ID" value="MBC1179815.1"/>
    <property type="molecule type" value="Transcribed_RNA"/>
</dbReference>
<organism evidence="1">
    <name type="scientific">Lutzomyia longipalpis</name>
    <name type="common">Sand fly</name>
    <dbReference type="NCBI Taxonomy" id="7200"/>
    <lineage>
        <taxon>Eukaryota</taxon>
        <taxon>Metazoa</taxon>
        <taxon>Ecdysozoa</taxon>
        <taxon>Arthropoda</taxon>
        <taxon>Hexapoda</taxon>
        <taxon>Insecta</taxon>
        <taxon>Pterygota</taxon>
        <taxon>Neoptera</taxon>
        <taxon>Endopterygota</taxon>
        <taxon>Diptera</taxon>
        <taxon>Nematocera</taxon>
        <taxon>Psychodoidea</taxon>
        <taxon>Psychodidae</taxon>
        <taxon>Lutzomyia</taxon>
        <taxon>Lutzomyia</taxon>
    </lineage>
</organism>
<proteinExistence type="predicted"/>
<sequence>MSSAASILRNSTRPSPACARDLAKSSAACASPSAEITVAFFCCSAFSTRKRAFSASCCATCFISTACVNSFPKVRCVMEISSRMTPNCEARCTRSSLTFCETISRCVINSPASNCATTAFKTSVVMDGSTLSS</sequence>